<evidence type="ECO:0000313" key="1">
    <source>
        <dbReference type="EMBL" id="CAK9278935.1"/>
    </source>
</evidence>
<reference evidence="1" key="1">
    <citation type="submission" date="2024-02" db="EMBL/GenBank/DDBJ databases">
        <authorList>
            <consortium name="ELIXIR-Norway"/>
            <consortium name="Elixir Norway"/>
        </authorList>
    </citation>
    <scope>NUCLEOTIDE SEQUENCE</scope>
</reference>
<dbReference type="Proteomes" id="UP001497444">
    <property type="component" value="Chromosome 9"/>
</dbReference>
<dbReference type="EMBL" id="OZ020104">
    <property type="protein sequence ID" value="CAK9278935.1"/>
    <property type="molecule type" value="Genomic_DNA"/>
</dbReference>
<proteinExistence type="predicted"/>
<gene>
    <name evidence="1" type="ORF">CSSPJE1EN1_LOCUS24413</name>
</gene>
<organism evidence="1 2">
    <name type="scientific">Sphagnum jensenii</name>
    <dbReference type="NCBI Taxonomy" id="128206"/>
    <lineage>
        <taxon>Eukaryota</taxon>
        <taxon>Viridiplantae</taxon>
        <taxon>Streptophyta</taxon>
        <taxon>Embryophyta</taxon>
        <taxon>Bryophyta</taxon>
        <taxon>Sphagnophytina</taxon>
        <taxon>Sphagnopsida</taxon>
        <taxon>Sphagnales</taxon>
        <taxon>Sphagnaceae</taxon>
        <taxon>Sphagnum</taxon>
    </lineage>
</organism>
<keyword evidence="2" id="KW-1185">Reference proteome</keyword>
<evidence type="ECO:0000313" key="2">
    <source>
        <dbReference type="Proteomes" id="UP001497444"/>
    </source>
</evidence>
<sequence>MSSTGISWFRWLALQQQQTNASIAHEQQRSGQRQRMERSLGRRERDAPVTSPPPGPCQCPDLGPKLGSCLVSDQAW</sequence>
<protein>
    <submittedName>
        <fullName evidence="1">Uncharacterized protein</fullName>
    </submittedName>
</protein>
<name>A0ABP0XMT7_9BRYO</name>
<accession>A0ABP0XMT7</accession>